<evidence type="ECO:0000256" key="1">
    <source>
        <dbReference type="SAM" id="Phobius"/>
    </source>
</evidence>
<reference evidence="2" key="2">
    <citation type="submission" date="2023-02" db="EMBL/GenBank/DDBJ databases">
        <authorList>
            <consortium name="DOE Joint Genome Institute"/>
            <person name="Mondo S.J."/>
            <person name="Chang Y."/>
            <person name="Wang Y."/>
            <person name="Ahrendt S."/>
            <person name="Andreopoulos W."/>
            <person name="Barry K."/>
            <person name="Beard J."/>
            <person name="Benny G.L."/>
            <person name="Blankenship S."/>
            <person name="Bonito G."/>
            <person name="Cuomo C."/>
            <person name="Desiro A."/>
            <person name="Gervers K.A."/>
            <person name="Hundley H."/>
            <person name="Kuo A."/>
            <person name="LaButti K."/>
            <person name="Lang B.F."/>
            <person name="Lipzen A."/>
            <person name="O'Donnell K."/>
            <person name="Pangilinan J."/>
            <person name="Reynolds N."/>
            <person name="Sandor L."/>
            <person name="Smith M.W."/>
            <person name="Tsang A."/>
            <person name="Grigoriev I.V."/>
            <person name="Stajich J.E."/>
            <person name="Spatafora J.W."/>
        </authorList>
    </citation>
    <scope>NUCLEOTIDE SEQUENCE</scope>
    <source>
        <strain evidence="2">RSA 2281</strain>
    </source>
</reference>
<feature type="transmembrane region" description="Helical" evidence="1">
    <location>
        <begin position="110"/>
        <end position="129"/>
    </location>
</feature>
<dbReference type="AlphaFoldDB" id="A0AAD5PAT5"/>
<evidence type="ECO:0000313" key="2">
    <source>
        <dbReference type="EMBL" id="KAI9253357.1"/>
    </source>
</evidence>
<sequence length="132" mass="15008">MWSISIGHPCLVPQVVVYLCCSTDFILIDLVHTLTRSRINHIQLFIMAWCSRIIPAAMLYYPFVALCCVSSCHIIRFIIGLILSIFFNQSFFFVPFPIQGSSSLFMHTSNFISICSLVIIYCSRCSILGEEI</sequence>
<keyword evidence="1" id="KW-0472">Membrane</keyword>
<feature type="transmembrane region" description="Helical" evidence="1">
    <location>
        <begin position="44"/>
        <end position="63"/>
    </location>
</feature>
<keyword evidence="1" id="KW-0812">Transmembrane</keyword>
<gene>
    <name evidence="2" type="ORF">BDA99DRAFT_169200</name>
</gene>
<name>A0AAD5PAT5_9FUNG</name>
<comment type="caution">
    <text evidence="2">The sequence shown here is derived from an EMBL/GenBank/DDBJ whole genome shotgun (WGS) entry which is preliminary data.</text>
</comment>
<keyword evidence="3" id="KW-1185">Reference proteome</keyword>
<dbReference type="EMBL" id="JAIXMP010000026">
    <property type="protein sequence ID" value="KAI9253357.1"/>
    <property type="molecule type" value="Genomic_DNA"/>
</dbReference>
<organism evidence="2 3">
    <name type="scientific">Phascolomyces articulosus</name>
    <dbReference type="NCBI Taxonomy" id="60185"/>
    <lineage>
        <taxon>Eukaryota</taxon>
        <taxon>Fungi</taxon>
        <taxon>Fungi incertae sedis</taxon>
        <taxon>Mucoromycota</taxon>
        <taxon>Mucoromycotina</taxon>
        <taxon>Mucoromycetes</taxon>
        <taxon>Mucorales</taxon>
        <taxon>Lichtheimiaceae</taxon>
        <taxon>Phascolomyces</taxon>
    </lineage>
</organism>
<protein>
    <submittedName>
        <fullName evidence="2">Uncharacterized protein</fullName>
    </submittedName>
</protein>
<accession>A0AAD5PAT5</accession>
<keyword evidence="1" id="KW-1133">Transmembrane helix</keyword>
<dbReference type="Proteomes" id="UP001209540">
    <property type="component" value="Unassembled WGS sequence"/>
</dbReference>
<reference evidence="2" key="1">
    <citation type="journal article" date="2022" name="IScience">
        <title>Evolution of zygomycete secretomes and the origins of terrestrial fungal ecologies.</title>
        <authorList>
            <person name="Chang Y."/>
            <person name="Wang Y."/>
            <person name="Mondo S."/>
            <person name="Ahrendt S."/>
            <person name="Andreopoulos W."/>
            <person name="Barry K."/>
            <person name="Beard J."/>
            <person name="Benny G.L."/>
            <person name="Blankenship S."/>
            <person name="Bonito G."/>
            <person name="Cuomo C."/>
            <person name="Desiro A."/>
            <person name="Gervers K.A."/>
            <person name="Hundley H."/>
            <person name="Kuo A."/>
            <person name="LaButti K."/>
            <person name="Lang B.F."/>
            <person name="Lipzen A."/>
            <person name="O'Donnell K."/>
            <person name="Pangilinan J."/>
            <person name="Reynolds N."/>
            <person name="Sandor L."/>
            <person name="Smith M.E."/>
            <person name="Tsang A."/>
            <person name="Grigoriev I.V."/>
            <person name="Stajich J.E."/>
            <person name="Spatafora J.W."/>
        </authorList>
    </citation>
    <scope>NUCLEOTIDE SEQUENCE</scope>
    <source>
        <strain evidence="2">RSA 2281</strain>
    </source>
</reference>
<feature type="transmembrane region" description="Helical" evidence="1">
    <location>
        <begin position="75"/>
        <end position="98"/>
    </location>
</feature>
<proteinExistence type="predicted"/>
<evidence type="ECO:0000313" key="3">
    <source>
        <dbReference type="Proteomes" id="UP001209540"/>
    </source>
</evidence>